<dbReference type="AlphaFoldDB" id="A0A812JC58"/>
<accession>A0A812JC58</accession>
<feature type="transmembrane region" description="Helical" evidence="1">
    <location>
        <begin position="587"/>
        <end position="610"/>
    </location>
</feature>
<protein>
    <submittedName>
        <fullName evidence="3">Uncharacterized protein</fullName>
    </submittedName>
</protein>
<reference evidence="3" key="1">
    <citation type="submission" date="2021-02" db="EMBL/GenBank/DDBJ databases">
        <authorList>
            <person name="Dougan E. K."/>
            <person name="Rhodes N."/>
            <person name="Thang M."/>
            <person name="Chan C."/>
        </authorList>
    </citation>
    <scope>NUCLEOTIDE SEQUENCE</scope>
</reference>
<keyword evidence="2" id="KW-0732">Signal</keyword>
<dbReference type="Proteomes" id="UP000604046">
    <property type="component" value="Unassembled WGS sequence"/>
</dbReference>
<dbReference type="EMBL" id="CAJNDS010000433">
    <property type="protein sequence ID" value="CAE7205533.1"/>
    <property type="molecule type" value="Genomic_DNA"/>
</dbReference>
<feature type="transmembrane region" description="Helical" evidence="1">
    <location>
        <begin position="622"/>
        <end position="642"/>
    </location>
</feature>
<comment type="caution">
    <text evidence="3">The sequence shown here is derived from an EMBL/GenBank/DDBJ whole genome shotgun (WGS) entry which is preliminary data.</text>
</comment>
<evidence type="ECO:0000256" key="2">
    <source>
        <dbReference type="SAM" id="SignalP"/>
    </source>
</evidence>
<organism evidence="3 4">
    <name type="scientific">Symbiodinium natans</name>
    <dbReference type="NCBI Taxonomy" id="878477"/>
    <lineage>
        <taxon>Eukaryota</taxon>
        <taxon>Sar</taxon>
        <taxon>Alveolata</taxon>
        <taxon>Dinophyceae</taxon>
        <taxon>Suessiales</taxon>
        <taxon>Symbiodiniaceae</taxon>
        <taxon>Symbiodinium</taxon>
    </lineage>
</organism>
<proteinExistence type="predicted"/>
<evidence type="ECO:0000256" key="1">
    <source>
        <dbReference type="SAM" id="Phobius"/>
    </source>
</evidence>
<gene>
    <name evidence="3" type="ORF">SNAT2548_LOCUS6485</name>
</gene>
<feature type="transmembrane region" description="Helical" evidence="1">
    <location>
        <begin position="451"/>
        <end position="469"/>
    </location>
</feature>
<keyword evidence="1" id="KW-1133">Transmembrane helix</keyword>
<name>A0A812JC58_9DINO</name>
<feature type="chain" id="PRO_5032581007" evidence="2">
    <location>
        <begin position="19"/>
        <end position="954"/>
    </location>
</feature>
<keyword evidence="4" id="KW-1185">Reference proteome</keyword>
<evidence type="ECO:0000313" key="4">
    <source>
        <dbReference type="Proteomes" id="UP000604046"/>
    </source>
</evidence>
<keyword evidence="1" id="KW-0812">Transmembrane</keyword>
<keyword evidence="1" id="KW-0472">Membrane</keyword>
<feature type="signal peptide" evidence="2">
    <location>
        <begin position="1"/>
        <end position="18"/>
    </location>
</feature>
<evidence type="ECO:0000313" key="3">
    <source>
        <dbReference type="EMBL" id="CAE7205533.1"/>
    </source>
</evidence>
<sequence length="954" mass="104978">MSLWRVRLLAAGLATALGDLPIWECAKNRPCSIQFHSDNVTAEDLILVSASETCDTCFRADAGVCPWIDGDSGVDGLTICQDGNTTEWRCQLAGQGDRVLCPPNFKMCVEKACGGGADFCCDATDSGEGIVPCQDRGGPRHCRYMSLQNLRATINETHGSVEPGAYAVCRCSPADFAARATGQMLGTLHVVGPGSLHKQSCLSGKRLCFATATNSFGLSMVTSLFQVTPATTCADVEADTPQSWAENFRFQWNSHFSGAYLDATLTGRKWMAGRDPGIYRLCWCQNDTEGACESLSDFNVSAGLMTWHGPFKREVPEVATIGEVFKLELSGVGISSNSVLSIQHDCGTEGPSLSAKATQSSTKFLYNFGQVAEDKLPPGRYRACWCEPVPNSPCSLAVDQITPVAEVFVRCPPGLYSPNGTGACQQCDYFWDEPNQARDDCNTRAANAGQIVGLCLCYLIGWVLLWYQMSFSIEPGCRRLSISGRKVHIADISSTPSENGDWTAFVTTVQPHHLTARFGTFPIYFYQTGHYQLDRKPAPGSFLYRARPVGPNRLQLLDDKGNSVASADTSRGYFVLRYARCVVHTDLLRGVPVLLVASVLLLASVPLLVLANLQSEPTFQTWGGTGVALSGCLLGCVAAWLLRHLRERPSPIHQSIQVFLRDLQRRHPNPVACKKGPDRALTAYQIFDLMQQFQQYIRDRNLYYIDSNIVQPLTSHVKLSLAELLGPSTVAWFVSHYWGTKFAYTCEALRRHAEHVTSGQKGTSWQTISYWICAFSNNQYQIAHELGTSHKESSFYLALHSAPVQGTCMILDEKALPLTRSWCLFELLQTVLLEKKREDFKGLQFCTNTGIVNFGQATTEVAITIGKRLADLSLSEAEATCEEDQETIKSLVVEEMGSFDEMDKILDMKIKDALVICKKCTNDEFNRLFELIDSLYVAEGAEAEGSNADTILGL</sequence>